<dbReference type="RefSeq" id="WP_185130405.1">
    <property type="nucleotide sequence ID" value="NZ_JACJVO010000021.1"/>
</dbReference>
<dbReference type="GO" id="GO:0006004">
    <property type="term" value="P:fucose metabolic process"/>
    <property type="evidence" value="ECO:0007669"/>
    <property type="project" value="TreeGrafter"/>
</dbReference>
<dbReference type="EMBL" id="JACJVO010000021">
    <property type="protein sequence ID" value="MBB6732748.1"/>
    <property type="molecule type" value="Genomic_DNA"/>
</dbReference>
<accession>A0A7X0SMJ4</accession>
<evidence type="ECO:0000256" key="2">
    <source>
        <dbReference type="ARBA" id="ARBA00023235"/>
    </source>
</evidence>
<keyword evidence="2 4" id="KW-0413">Isomerase</keyword>
<evidence type="ECO:0000313" key="5">
    <source>
        <dbReference type="Proteomes" id="UP000564644"/>
    </source>
</evidence>
<reference evidence="4 5" key="1">
    <citation type="submission" date="2020-08" db="EMBL/GenBank/DDBJ databases">
        <title>Cohnella phylogeny.</title>
        <authorList>
            <person name="Dunlap C."/>
        </authorList>
    </citation>
    <scope>NUCLEOTIDE SEQUENCE [LARGE SCALE GENOMIC DNA]</scope>
    <source>
        <strain evidence="4 5">CBP 2801</strain>
    </source>
</reference>
<dbReference type="InterPro" id="IPR023750">
    <property type="entry name" value="RbsD-like_sf"/>
</dbReference>
<evidence type="ECO:0000313" key="4">
    <source>
        <dbReference type="EMBL" id="MBB6732748.1"/>
    </source>
</evidence>
<dbReference type="AlphaFoldDB" id="A0A7X0SMJ4"/>
<dbReference type="Gene3D" id="3.40.1650.10">
    <property type="entry name" value="RbsD-like domain"/>
    <property type="match status" value="1"/>
</dbReference>
<dbReference type="GO" id="GO:0036373">
    <property type="term" value="F:L-fucose mutarotase activity"/>
    <property type="evidence" value="ECO:0007669"/>
    <property type="project" value="UniProtKB-EC"/>
</dbReference>
<dbReference type="InterPro" id="IPR050443">
    <property type="entry name" value="RbsD/FucU_mutarotase"/>
</dbReference>
<dbReference type="Proteomes" id="UP000564644">
    <property type="component" value="Unassembled WGS sequence"/>
</dbReference>
<dbReference type="Pfam" id="PF05025">
    <property type="entry name" value="RbsD_FucU"/>
    <property type="match status" value="1"/>
</dbReference>
<keyword evidence="5" id="KW-1185">Reference proteome</keyword>
<comment type="catalytic activity">
    <reaction evidence="1">
        <text>beta-D-ribopyranose = beta-D-ribofuranose</text>
        <dbReference type="Rhea" id="RHEA:25432"/>
        <dbReference type="ChEBI" id="CHEBI:27476"/>
        <dbReference type="ChEBI" id="CHEBI:47002"/>
        <dbReference type="EC" id="5.4.99.62"/>
    </reaction>
</comment>
<dbReference type="InterPro" id="IPR007721">
    <property type="entry name" value="RbsD_FucU"/>
</dbReference>
<dbReference type="GO" id="GO:0042806">
    <property type="term" value="F:fucose binding"/>
    <property type="evidence" value="ECO:0007669"/>
    <property type="project" value="TreeGrafter"/>
</dbReference>
<dbReference type="PANTHER" id="PTHR31690">
    <property type="entry name" value="FUCOSE MUTAROTASE"/>
    <property type="match status" value="1"/>
</dbReference>
<evidence type="ECO:0000256" key="3">
    <source>
        <dbReference type="ARBA" id="ARBA00036324"/>
    </source>
</evidence>
<organism evidence="4 5">
    <name type="scientific">Cohnella zeiphila</name>
    <dbReference type="NCBI Taxonomy" id="2761120"/>
    <lineage>
        <taxon>Bacteria</taxon>
        <taxon>Bacillati</taxon>
        <taxon>Bacillota</taxon>
        <taxon>Bacilli</taxon>
        <taxon>Bacillales</taxon>
        <taxon>Paenibacillaceae</taxon>
        <taxon>Cohnella</taxon>
    </lineage>
</organism>
<proteinExistence type="predicted"/>
<protein>
    <submittedName>
        <fullName evidence="4">Fucose isomerase</fullName>
    </submittedName>
</protein>
<comment type="catalytic activity">
    <reaction evidence="3">
        <text>alpha-L-fucose = beta-L-fucose</text>
        <dbReference type="Rhea" id="RHEA:25580"/>
        <dbReference type="ChEBI" id="CHEBI:42548"/>
        <dbReference type="ChEBI" id="CHEBI:42589"/>
        <dbReference type="EC" id="5.1.3.29"/>
    </reaction>
</comment>
<gene>
    <name evidence="4" type="ORF">H7C18_17660</name>
</gene>
<name>A0A7X0SMJ4_9BACL</name>
<dbReference type="PANTHER" id="PTHR31690:SF4">
    <property type="entry name" value="FUCOSE MUTAROTASE"/>
    <property type="match status" value="1"/>
</dbReference>
<dbReference type="GO" id="GO:0062193">
    <property type="term" value="F:D-ribose pyranase activity"/>
    <property type="evidence" value="ECO:0007669"/>
    <property type="project" value="UniProtKB-EC"/>
</dbReference>
<comment type="caution">
    <text evidence="4">The sequence shown here is derived from an EMBL/GenBank/DDBJ whole genome shotgun (WGS) entry which is preliminary data.</text>
</comment>
<dbReference type="SUPFAM" id="SSF102546">
    <property type="entry name" value="RbsD-like"/>
    <property type="match status" value="1"/>
</dbReference>
<evidence type="ECO:0000256" key="1">
    <source>
        <dbReference type="ARBA" id="ARBA00000223"/>
    </source>
</evidence>
<sequence>MLKGIPMILSPDLMKTLMEMGHGDELVLSDGNFPAATCGKRLVRCDGHSIIKLLEAIMIYFPLDLKVERPAAVMSLLPNEQAPVVWEEYMNIIRRYEASFTDFDYVDRFAFYERAKHAFAVVATSDMAFKGNLILKKGVVRENN</sequence>